<feature type="site" description="Interaction with substrate tRNA" evidence="10">
    <location>
        <position position="125"/>
    </location>
</feature>
<dbReference type="HAMAP" id="MF_00185">
    <property type="entry name" value="IPP_trans"/>
    <property type="match status" value="1"/>
</dbReference>
<dbReference type="Gene3D" id="3.40.50.300">
    <property type="entry name" value="P-loop containing nucleotide triphosphate hydrolases"/>
    <property type="match status" value="1"/>
</dbReference>
<reference evidence="14" key="1">
    <citation type="submission" date="2020-08" db="EMBL/GenBank/DDBJ databases">
        <title>Genome public.</title>
        <authorList>
            <person name="Liu C."/>
            <person name="Sun Q."/>
        </authorList>
    </citation>
    <scope>NUCLEOTIDE SEQUENCE</scope>
    <source>
        <strain evidence="14">NSJ-53</strain>
    </source>
</reference>
<keyword evidence="7 10" id="KW-0067">ATP-binding</keyword>
<evidence type="ECO:0000256" key="10">
    <source>
        <dbReference type="HAMAP-Rule" id="MF_00185"/>
    </source>
</evidence>
<evidence type="ECO:0000313" key="15">
    <source>
        <dbReference type="Proteomes" id="UP000623172"/>
    </source>
</evidence>
<dbReference type="Gene3D" id="1.10.20.140">
    <property type="match status" value="1"/>
</dbReference>
<name>A0A926HPH1_9FIRM</name>
<evidence type="ECO:0000256" key="8">
    <source>
        <dbReference type="ARBA" id="ARBA00022842"/>
    </source>
</evidence>
<dbReference type="RefSeq" id="WP_249315423.1">
    <property type="nucleotide sequence ID" value="NZ_JACRSR010000001.1"/>
</dbReference>
<evidence type="ECO:0000256" key="3">
    <source>
        <dbReference type="ARBA" id="ARBA00005842"/>
    </source>
</evidence>
<dbReference type="Pfam" id="PF01715">
    <property type="entry name" value="IPPT"/>
    <property type="match status" value="1"/>
</dbReference>
<accession>A0A926HPH1</accession>
<evidence type="ECO:0000256" key="12">
    <source>
        <dbReference type="RuleBase" id="RU003784"/>
    </source>
</evidence>
<feature type="binding site" evidence="10">
    <location>
        <begin position="13"/>
        <end position="18"/>
    </location>
    <ligand>
        <name>substrate</name>
    </ligand>
</feature>
<evidence type="ECO:0000256" key="9">
    <source>
        <dbReference type="ARBA" id="ARBA00049563"/>
    </source>
</evidence>
<gene>
    <name evidence="10 14" type="primary">miaA</name>
    <name evidence="14" type="ORF">H8696_05040</name>
</gene>
<feature type="site" description="Interaction with substrate tRNA" evidence="10">
    <location>
        <position position="102"/>
    </location>
</feature>
<evidence type="ECO:0000256" key="4">
    <source>
        <dbReference type="ARBA" id="ARBA00022679"/>
    </source>
</evidence>
<dbReference type="InterPro" id="IPR018022">
    <property type="entry name" value="IPT"/>
</dbReference>
<organism evidence="14 15">
    <name type="scientific">Gehongia tenuis</name>
    <dbReference type="NCBI Taxonomy" id="2763655"/>
    <lineage>
        <taxon>Bacteria</taxon>
        <taxon>Bacillati</taxon>
        <taxon>Bacillota</taxon>
        <taxon>Clostridia</taxon>
        <taxon>Christensenellales</taxon>
        <taxon>Christensenellaceae</taxon>
        <taxon>Gehongia</taxon>
    </lineage>
</organism>
<comment type="catalytic activity">
    <reaction evidence="9 10 11">
        <text>adenosine(37) in tRNA + dimethylallyl diphosphate = N(6)-dimethylallyladenosine(37) in tRNA + diphosphate</text>
        <dbReference type="Rhea" id="RHEA:26482"/>
        <dbReference type="Rhea" id="RHEA-COMP:10162"/>
        <dbReference type="Rhea" id="RHEA-COMP:10375"/>
        <dbReference type="ChEBI" id="CHEBI:33019"/>
        <dbReference type="ChEBI" id="CHEBI:57623"/>
        <dbReference type="ChEBI" id="CHEBI:74411"/>
        <dbReference type="ChEBI" id="CHEBI:74415"/>
        <dbReference type="EC" id="2.5.1.75"/>
    </reaction>
</comment>
<comment type="caution">
    <text evidence="14">The sequence shown here is derived from an EMBL/GenBank/DDBJ whole genome shotgun (WGS) entry which is preliminary data.</text>
</comment>
<sequence>MSKTPLVAIVGPTASGKTAVAVALAHLCEGEIVSADSMQVYRGMEIGTAQPAMAEREGIPHHLMGVLDPKESFSAAQFAALAQQTIADIQSRNKMPILVGGSGLYVNAIIYDMGFDAVQSDPAIRDRLSQEWEEDSRSLRKKLMDVDHAYAVKIHENDARRTIRALEVYALTGSPFSSFTKDFRTLESPYDLSLFGLTMEREILYDRINRRVDQMMDLGLLNEVQNLFNQGISRESTAMQGLGYKELVDYLEGKCTLEEALETVKRESRRFAKRQLTWFRRDDRICWLDGTKNVHENATWMYENL</sequence>
<dbReference type="GO" id="GO:0006400">
    <property type="term" value="P:tRNA modification"/>
    <property type="evidence" value="ECO:0007669"/>
    <property type="project" value="TreeGrafter"/>
</dbReference>
<dbReference type="PANTHER" id="PTHR11088:SF60">
    <property type="entry name" value="TRNA DIMETHYLALLYLTRANSFERASE"/>
    <property type="match status" value="1"/>
</dbReference>
<comment type="caution">
    <text evidence="10">Lacks conserved residue(s) required for the propagation of feature annotation.</text>
</comment>
<evidence type="ECO:0000256" key="1">
    <source>
        <dbReference type="ARBA" id="ARBA00001946"/>
    </source>
</evidence>
<dbReference type="PANTHER" id="PTHR11088">
    <property type="entry name" value="TRNA DIMETHYLALLYLTRANSFERASE"/>
    <property type="match status" value="1"/>
</dbReference>
<comment type="similarity">
    <text evidence="3 10 13">Belongs to the IPP transferase family.</text>
</comment>
<evidence type="ECO:0000313" key="14">
    <source>
        <dbReference type="EMBL" id="MBC8531213.1"/>
    </source>
</evidence>
<dbReference type="Proteomes" id="UP000623172">
    <property type="component" value="Unassembled WGS sequence"/>
</dbReference>
<dbReference type="EC" id="2.5.1.75" evidence="10"/>
<feature type="region of interest" description="Interaction with substrate tRNA" evidence="10">
    <location>
        <begin position="36"/>
        <end position="39"/>
    </location>
</feature>
<proteinExistence type="inferred from homology"/>
<dbReference type="SUPFAM" id="SSF52540">
    <property type="entry name" value="P-loop containing nucleoside triphosphate hydrolases"/>
    <property type="match status" value="2"/>
</dbReference>
<dbReference type="InterPro" id="IPR039657">
    <property type="entry name" value="Dimethylallyltransferase"/>
</dbReference>
<dbReference type="AlphaFoldDB" id="A0A926HPH1"/>
<dbReference type="EMBL" id="JACRSR010000001">
    <property type="protein sequence ID" value="MBC8531213.1"/>
    <property type="molecule type" value="Genomic_DNA"/>
</dbReference>
<evidence type="ECO:0000256" key="6">
    <source>
        <dbReference type="ARBA" id="ARBA00022741"/>
    </source>
</evidence>
<evidence type="ECO:0000256" key="11">
    <source>
        <dbReference type="RuleBase" id="RU003783"/>
    </source>
</evidence>
<keyword evidence="6 10" id="KW-0547">Nucleotide-binding</keyword>
<protein>
    <recommendedName>
        <fullName evidence="10">tRNA dimethylallyltransferase</fullName>
        <ecNumber evidence="10">2.5.1.75</ecNumber>
    </recommendedName>
    <alternativeName>
        <fullName evidence="10">Dimethylallyl diphosphate:tRNA dimethylallyltransferase</fullName>
        <shortName evidence="10">DMAPP:tRNA dimethylallyltransferase</shortName>
        <shortName evidence="10">DMATase</shortName>
    </alternativeName>
    <alternativeName>
        <fullName evidence="10">Isopentenyl-diphosphate:tRNA isopentenyltransferase</fullName>
        <shortName evidence="10">IPP transferase</shortName>
        <shortName evidence="10">IPPT</shortName>
        <shortName evidence="10">IPTase</shortName>
    </alternativeName>
</protein>
<keyword evidence="4 10" id="KW-0808">Transferase</keyword>
<keyword evidence="15" id="KW-1185">Reference proteome</keyword>
<evidence type="ECO:0000256" key="2">
    <source>
        <dbReference type="ARBA" id="ARBA00003213"/>
    </source>
</evidence>
<dbReference type="GO" id="GO:0052381">
    <property type="term" value="F:tRNA dimethylallyltransferase activity"/>
    <property type="evidence" value="ECO:0007669"/>
    <property type="project" value="UniProtKB-UniRule"/>
</dbReference>
<feature type="binding site" evidence="10">
    <location>
        <begin position="11"/>
        <end position="18"/>
    </location>
    <ligand>
        <name>ATP</name>
        <dbReference type="ChEBI" id="CHEBI:30616"/>
    </ligand>
</feature>
<evidence type="ECO:0000256" key="7">
    <source>
        <dbReference type="ARBA" id="ARBA00022840"/>
    </source>
</evidence>
<evidence type="ECO:0000256" key="5">
    <source>
        <dbReference type="ARBA" id="ARBA00022694"/>
    </source>
</evidence>
<keyword evidence="8 10" id="KW-0460">Magnesium</keyword>
<dbReference type="NCBIfam" id="TIGR00174">
    <property type="entry name" value="miaA"/>
    <property type="match status" value="1"/>
</dbReference>
<keyword evidence="5 10" id="KW-0819">tRNA processing</keyword>
<evidence type="ECO:0000256" key="13">
    <source>
        <dbReference type="RuleBase" id="RU003785"/>
    </source>
</evidence>
<dbReference type="InterPro" id="IPR027417">
    <property type="entry name" value="P-loop_NTPase"/>
</dbReference>
<comment type="function">
    <text evidence="2 10 12">Catalyzes the transfer of a dimethylallyl group onto the adenine at position 37 in tRNAs that read codons beginning with uridine, leading to the formation of N6-(dimethylallyl)adenosine (i(6)A).</text>
</comment>
<comment type="subunit">
    <text evidence="10">Monomer.</text>
</comment>
<dbReference type="GO" id="GO:0005524">
    <property type="term" value="F:ATP binding"/>
    <property type="evidence" value="ECO:0007669"/>
    <property type="project" value="UniProtKB-UniRule"/>
</dbReference>
<comment type="cofactor">
    <cofactor evidence="1 10">
        <name>Mg(2+)</name>
        <dbReference type="ChEBI" id="CHEBI:18420"/>
    </cofactor>
</comment>